<feature type="compositionally biased region" description="Gly residues" evidence="1">
    <location>
        <begin position="102"/>
        <end position="112"/>
    </location>
</feature>
<sequence length="179" mass="18968">MDPPAKAAVVAEEEEEATVGAQPPLPARSPGKGMTLLDVYEVEWITRELERVLVSEKEEATVGAQPPLPARSPGKGTTLLDVYEVEWITRELERLLVRESGCRGGGGGGRAGGDGRRRRKGTTTKAAAGSYTRPATDKGGFLTELLGRHAVSVCGDTAAVVSGGRARRGRGSFREVEKV</sequence>
<reference evidence="2" key="2">
    <citation type="submission" date="2018-05" db="EMBL/GenBank/DDBJ databases">
        <title>OgluRS3 (Oryza glumaepatula Reference Sequence Version 3).</title>
        <authorList>
            <person name="Zhang J."/>
            <person name="Kudrna D."/>
            <person name="Lee S."/>
            <person name="Talag J."/>
            <person name="Welchert J."/>
            <person name="Wing R.A."/>
        </authorList>
    </citation>
    <scope>NUCLEOTIDE SEQUENCE [LARGE SCALE GENOMIC DNA]</scope>
</reference>
<dbReference type="EnsemblPlants" id="OGLUM02G32340.1">
    <property type="protein sequence ID" value="OGLUM02G32340.1"/>
    <property type="gene ID" value="OGLUM02G32340"/>
</dbReference>
<name>A0A0D9YXY1_9ORYZ</name>
<feature type="region of interest" description="Disordered" evidence="1">
    <location>
        <begin position="101"/>
        <end position="132"/>
    </location>
</feature>
<dbReference type="eggNOG" id="ENOG502R3PU">
    <property type="taxonomic scope" value="Eukaryota"/>
</dbReference>
<evidence type="ECO:0000313" key="3">
    <source>
        <dbReference type="Proteomes" id="UP000026961"/>
    </source>
</evidence>
<dbReference type="HOGENOM" id="CLU_128982_0_0_1"/>
<keyword evidence="3" id="KW-1185">Reference proteome</keyword>
<accession>A0A0D9YXY1</accession>
<evidence type="ECO:0000313" key="2">
    <source>
        <dbReference type="EnsemblPlants" id="OGLUM02G32340.1"/>
    </source>
</evidence>
<protein>
    <submittedName>
        <fullName evidence="2">Uncharacterized protein</fullName>
    </submittedName>
</protein>
<dbReference type="Gramene" id="OGLUM02G32340.1">
    <property type="protein sequence ID" value="OGLUM02G32340.1"/>
    <property type="gene ID" value="OGLUM02G32340"/>
</dbReference>
<dbReference type="AlphaFoldDB" id="A0A0D9YXY1"/>
<evidence type="ECO:0000256" key="1">
    <source>
        <dbReference type="SAM" id="MobiDB-lite"/>
    </source>
</evidence>
<dbReference type="Proteomes" id="UP000026961">
    <property type="component" value="Chromosome 2"/>
</dbReference>
<reference evidence="2" key="1">
    <citation type="submission" date="2015-04" db="UniProtKB">
        <authorList>
            <consortium name="EnsemblPlants"/>
        </authorList>
    </citation>
    <scope>IDENTIFICATION</scope>
</reference>
<proteinExistence type="predicted"/>
<feature type="compositionally biased region" description="Low complexity" evidence="1">
    <location>
        <begin position="1"/>
        <end position="10"/>
    </location>
</feature>
<feature type="region of interest" description="Disordered" evidence="1">
    <location>
        <begin position="1"/>
        <end position="30"/>
    </location>
</feature>
<organism evidence="2">
    <name type="scientific">Oryza glumipatula</name>
    <dbReference type="NCBI Taxonomy" id="40148"/>
    <lineage>
        <taxon>Eukaryota</taxon>
        <taxon>Viridiplantae</taxon>
        <taxon>Streptophyta</taxon>
        <taxon>Embryophyta</taxon>
        <taxon>Tracheophyta</taxon>
        <taxon>Spermatophyta</taxon>
        <taxon>Magnoliopsida</taxon>
        <taxon>Liliopsida</taxon>
        <taxon>Poales</taxon>
        <taxon>Poaceae</taxon>
        <taxon>BOP clade</taxon>
        <taxon>Oryzoideae</taxon>
        <taxon>Oryzeae</taxon>
        <taxon>Oryzinae</taxon>
        <taxon>Oryza</taxon>
    </lineage>
</organism>